<dbReference type="GO" id="GO:0005778">
    <property type="term" value="C:peroxisomal membrane"/>
    <property type="evidence" value="ECO:0007669"/>
    <property type="project" value="InterPro"/>
</dbReference>
<reference evidence="2" key="1">
    <citation type="submission" date="2025-08" db="UniProtKB">
        <authorList>
            <consortium name="Ensembl"/>
        </authorList>
    </citation>
    <scope>IDENTIFICATION</scope>
</reference>
<dbReference type="GeneID" id="116060075"/>
<organism evidence="2 3">
    <name type="scientific">Sander lucioperca</name>
    <name type="common">Pike-perch</name>
    <name type="synonym">Perca lucioperca</name>
    <dbReference type="NCBI Taxonomy" id="283035"/>
    <lineage>
        <taxon>Eukaryota</taxon>
        <taxon>Metazoa</taxon>
        <taxon>Chordata</taxon>
        <taxon>Craniata</taxon>
        <taxon>Vertebrata</taxon>
        <taxon>Euteleostomi</taxon>
        <taxon>Actinopterygii</taxon>
        <taxon>Neopterygii</taxon>
        <taxon>Teleostei</taxon>
        <taxon>Neoteleostei</taxon>
        <taxon>Acanthomorphata</taxon>
        <taxon>Eupercaria</taxon>
        <taxon>Perciformes</taxon>
        <taxon>Percoidei</taxon>
        <taxon>Percidae</taxon>
        <taxon>Luciopercinae</taxon>
        <taxon>Sander</taxon>
    </lineage>
</organism>
<dbReference type="KEGG" id="sluc:116060075"/>
<dbReference type="GeneTree" id="ENSGT00510000049725"/>
<dbReference type="AlphaFoldDB" id="A0A8C9ZG50"/>
<dbReference type="OrthoDB" id="5954192at2759"/>
<keyword evidence="3" id="KW-1185">Reference proteome</keyword>
<proteinExistence type="predicted"/>
<dbReference type="Ensembl" id="ENSSLUT00000042005.1">
    <property type="protein sequence ID" value="ENSSLUP00000040697.1"/>
    <property type="gene ID" value="ENSSLUG00000018143.1"/>
</dbReference>
<keyword evidence="1" id="KW-0812">Transmembrane</keyword>
<keyword evidence="1" id="KW-1133">Transmembrane helix</keyword>
<dbReference type="GO" id="GO:0051117">
    <property type="term" value="F:ATPase binding"/>
    <property type="evidence" value="ECO:0007669"/>
    <property type="project" value="TreeGrafter"/>
</dbReference>
<dbReference type="PANTHER" id="PTHR16262:SF2">
    <property type="entry name" value="PEROXISOME ASSEMBLY PROTEIN 26"/>
    <property type="match status" value="1"/>
</dbReference>
<keyword evidence="1" id="KW-0472">Membrane</keyword>
<feature type="transmembrane region" description="Helical" evidence="1">
    <location>
        <begin position="269"/>
        <end position="291"/>
    </location>
</feature>
<dbReference type="Proteomes" id="UP000694568">
    <property type="component" value="Unplaced"/>
</dbReference>
<dbReference type="GO" id="GO:0044877">
    <property type="term" value="F:protein-containing complex binding"/>
    <property type="evidence" value="ECO:0007669"/>
    <property type="project" value="InterPro"/>
</dbReference>
<protein>
    <submittedName>
        <fullName evidence="2">Peroxisomal biogenesis factor 26</fullName>
    </submittedName>
</protein>
<evidence type="ECO:0000313" key="2">
    <source>
        <dbReference type="Ensembl" id="ENSSLUP00000040697.1"/>
    </source>
</evidence>
<dbReference type="Pfam" id="PF07163">
    <property type="entry name" value="Pex26"/>
    <property type="match status" value="1"/>
</dbReference>
<dbReference type="CTD" id="55670"/>
<name>A0A8C9ZG50_SANLU</name>
<accession>A0A8C9ZG50</accession>
<evidence type="ECO:0000313" key="3">
    <source>
        <dbReference type="Proteomes" id="UP000694568"/>
    </source>
</evidence>
<reference evidence="2" key="2">
    <citation type="submission" date="2025-09" db="UniProtKB">
        <authorList>
            <consortium name="Ensembl"/>
        </authorList>
    </citation>
    <scope>IDENTIFICATION</scope>
</reference>
<gene>
    <name evidence="2" type="primary">pex26</name>
</gene>
<dbReference type="PANTHER" id="PTHR16262">
    <property type="entry name" value="PEROXISOME ASSEMBLY PROTEIN 26"/>
    <property type="match status" value="1"/>
</dbReference>
<dbReference type="GO" id="GO:0016558">
    <property type="term" value="P:protein import into peroxisome matrix"/>
    <property type="evidence" value="ECO:0007669"/>
    <property type="project" value="TreeGrafter"/>
</dbReference>
<evidence type="ECO:0000256" key="1">
    <source>
        <dbReference type="SAM" id="Phobius"/>
    </source>
</evidence>
<dbReference type="GO" id="GO:0045046">
    <property type="term" value="P:protein import into peroxisome membrane"/>
    <property type="evidence" value="ECO:0007669"/>
    <property type="project" value="InterPro"/>
</dbReference>
<dbReference type="InterPro" id="IPR010797">
    <property type="entry name" value="Pex26"/>
</dbReference>
<dbReference type="RefSeq" id="XP_031169330.1">
    <property type="nucleotide sequence ID" value="XM_031313470.2"/>
</dbReference>
<sequence>MDCKQDVEERVVYKSNLQTGLFGLQKVMSSCSTSLAPARSFGSVCSPQLTSSLTQMSSMLDTAAEQMMVHKDFQAAFDTCDRGLDSLANMEQEDNRCGEFKAGFCILGIQALAELNQWHGVLSWVLQQYKHQEKIPAKIMQMCILLYSKVGEPAMMQEAARVWLHCLSNSRVTGFRTVAELYLLHVLVPLGHRDEALELIVGEVGSVAFTEDQRQTALDVVEEKERHNQELPLNPGTSSNSEITAHPVSTQGSVICKLAAMLRFLYRKLLVTGSFPLRRLFLAAVLLYMLFFRMDPALSSSFMWISKLLELLRQMWSAMFAPYYQVLTQRL</sequence>